<sequence>MEKKEKAVFGILVLGKDWRKINVFQVFGDSGMGFWEKKRCDNLVFGRIMSDLGTFLGKEVRMIKKGFKGRCQKRQMKKCKDVVRTYGAIQLAYAERLEQEDSISEFQCNVMLSGLEAGEYSSDFVCEKQNGDLMVRECVERRFLKKPMTVKLLDASREYWTRRGITDWGIVTDEEK</sequence>
<proteinExistence type="predicted"/>
<dbReference type="EMBL" id="CZAW01000105">
    <property type="protein sequence ID" value="CUQ19715.1"/>
    <property type="molecule type" value="Genomic_DNA"/>
</dbReference>
<reference evidence="1 2" key="1">
    <citation type="submission" date="2015-09" db="EMBL/GenBank/DDBJ databases">
        <authorList>
            <consortium name="Pathogen Informatics"/>
        </authorList>
    </citation>
    <scope>NUCLEOTIDE SEQUENCE [LARGE SCALE GENOMIC DNA]</scope>
    <source>
        <strain evidence="1 2">2789STDY5834911</strain>
    </source>
</reference>
<dbReference type="Proteomes" id="UP000095712">
    <property type="component" value="Unassembled WGS sequence"/>
</dbReference>
<gene>
    <name evidence="1" type="ORF">ERS852523_04343</name>
</gene>
<dbReference type="AlphaFoldDB" id="A0A174UIX9"/>
<evidence type="ECO:0000313" key="1">
    <source>
        <dbReference type="EMBL" id="CUQ19715.1"/>
    </source>
</evidence>
<organism evidence="1 2">
    <name type="scientific">Blautia wexlerae</name>
    <dbReference type="NCBI Taxonomy" id="418240"/>
    <lineage>
        <taxon>Bacteria</taxon>
        <taxon>Bacillati</taxon>
        <taxon>Bacillota</taxon>
        <taxon>Clostridia</taxon>
        <taxon>Lachnospirales</taxon>
        <taxon>Lachnospiraceae</taxon>
        <taxon>Blautia</taxon>
    </lineage>
</organism>
<evidence type="ECO:0000313" key="2">
    <source>
        <dbReference type="Proteomes" id="UP000095712"/>
    </source>
</evidence>
<accession>A0A174UIX9</accession>
<protein>
    <submittedName>
        <fullName evidence="1">Uncharacterized protein</fullName>
    </submittedName>
</protein>
<name>A0A174UIX9_9FIRM</name>